<reference evidence="2" key="1">
    <citation type="submission" date="2022-11" db="UniProtKB">
        <authorList>
            <consortium name="WormBaseParasite"/>
        </authorList>
    </citation>
    <scope>IDENTIFICATION</scope>
</reference>
<protein>
    <submittedName>
        <fullName evidence="2">Uncharacterized protein</fullName>
    </submittedName>
</protein>
<dbReference type="Proteomes" id="UP000887565">
    <property type="component" value="Unplaced"/>
</dbReference>
<organism evidence="1 2">
    <name type="scientific">Romanomermis culicivorax</name>
    <name type="common">Nematode worm</name>
    <dbReference type="NCBI Taxonomy" id="13658"/>
    <lineage>
        <taxon>Eukaryota</taxon>
        <taxon>Metazoa</taxon>
        <taxon>Ecdysozoa</taxon>
        <taxon>Nematoda</taxon>
        <taxon>Enoplea</taxon>
        <taxon>Dorylaimia</taxon>
        <taxon>Mermithida</taxon>
        <taxon>Mermithoidea</taxon>
        <taxon>Mermithidae</taxon>
        <taxon>Romanomermis</taxon>
    </lineage>
</organism>
<accession>A0A915KR93</accession>
<evidence type="ECO:0000313" key="1">
    <source>
        <dbReference type="Proteomes" id="UP000887565"/>
    </source>
</evidence>
<sequence length="93" mass="10862">GFKPGSYFCSLLGEHSSEQAARRAWASRTPNTKKLITEHARGSRKFFYYSEHARRVYSSEHARRATHFVPVQTKLKFSFVLLTVSFVNHWHAY</sequence>
<dbReference type="AlphaFoldDB" id="A0A915KR93"/>
<proteinExistence type="predicted"/>
<evidence type="ECO:0000313" key="2">
    <source>
        <dbReference type="WBParaSite" id="nRc.2.0.1.t40989-RA"/>
    </source>
</evidence>
<dbReference type="WBParaSite" id="nRc.2.0.1.t40989-RA">
    <property type="protein sequence ID" value="nRc.2.0.1.t40989-RA"/>
    <property type="gene ID" value="nRc.2.0.1.g40989"/>
</dbReference>
<name>A0A915KR93_ROMCU</name>
<keyword evidence="1" id="KW-1185">Reference proteome</keyword>